<dbReference type="InterPro" id="IPR032284">
    <property type="entry name" value="RecQ_Zn-bd"/>
</dbReference>
<dbReference type="Gene3D" id="1.10.10.10">
    <property type="entry name" value="Winged helix-like DNA-binding domain superfamily/Winged helix DNA-binding domain"/>
    <property type="match status" value="1"/>
</dbReference>
<dbReference type="EC" id="5.6.2.4" evidence="10"/>
<evidence type="ECO:0000313" key="16">
    <source>
        <dbReference type="EMBL" id="GAA4704594.1"/>
    </source>
</evidence>
<dbReference type="CDD" id="cd17920">
    <property type="entry name" value="DEXHc_RecQ"/>
    <property type="match status" value="1"/>
</dbReference>
<dbReference type="InterPro" id="IPR027417">
    <property type="entry name" value="P-loop_NTPase"/>
</dbReference>
<keyword evidence="3" id="KW-0547">Nucleotide-binding</keyword>
<dbReference type="InterPro" id="IPR001650">
    <property type="entry name" value="Helicase_C-like"/>
</dbReference>
<keyword evidence="6" id="KW-0067">ATP-binding</keyword>
<reference evidence="17" key="1">
    <citation type="journal article" date="2019" name="Int. J. Syst. Evol. Microbiol.">
        <title>The Global Catalogue of Microorganisms (GCM) 10K type strain sequencing project: providing services to taxonomists for standard genome sequencing and annotation.</title>
        <authorList>
            <consortium name="The Broad Institute Genomics Platform"/>
            <consortium name="The Broad Institute Genome Sequencing Center for Infectious Disease"/>
            <person name="Wu L."/>
            <person name="Ma J."/>
        </authorList>
    </citation>
    <scope>NUCLEOTIDE SEQUENCE [LARGE SCALE GENOMIC DNA]</scope>
    <source>
        <strain evidence="17">JCM 18055</strain>
    </source>
</reference>
<keyword evidence="7" id="KW-0238">DNA-binding</keyword>
<feature type="region of interest" description="Disordered" evidence="13">
    <location>
        <begin position="481"/>
        <end position="500"/>
    </location>
</feature>
<dbReference type="EMBL" id="BAABIC010000020">
    <property type="protein sequence ID" value="GAA4704594.1"/>
    <property type="molecule type" value="Genomic_DNA"/>
</dbReference>
<comment type="caution">
    <text evidence="16">The sequence shown here is derived from an EMBL/GenBank/DDBJ whole genome shotgun (WGS) entry which is preliminary data.</text>
</comment>
<name>A0ABP8XF21_9PSEU</name>
<dbReference type="Pfam" id="PF16124">
    <property type="entry name" value="RecQ_Zn_bind"/>
    <property type="match status" value="1"/>
</dbReference>
<dbReference type="InterPro" id="IPR002464">
    <property type="entry name" value="DNA/RNA_helicase_DEAH_CS"/>
</dbReference>
<dbReference type="InterPro" id="IPR014001">
    <property type="entry name" value="Helicase_ATP-bd"/>
</dbReference>
<dbReference type="RefSeq" id="WP_345383228.1">
    <property type="nucleotide sequence ID" value="NZ_BAABIC010000020.1"/>
</dbReference>
<evidence type="ECO:0000256" key="10">
    <source>
        <dbReference type="ARBA" id="ARBA00034808"/>
    </source>
</evidence>
<evidence type="ECO:0000256" key="1">
    <source>
        <dbReference type="ARBA" id="ARBA00005446"/>
    </source>
</evidence>
<dbReference type="SMART" id="SM00490">
    <property type="entry name" value="HELICc"/>
    <property type="match status" value="1"/>
</dbReference>
<dbReference type="Gene3D" id="3.40.50.300">
    <property type="entry name" value="P-loop containing nucleotide triphosphate hydrolases"/>
    <property type="match status" value="2"/>
</dbReference>
<accession>A0ABP8XF21</accession>
<evidence type="ECO:0000256" key="6">
    <source>
        <dbReference type="ARBA" id="ARBA00022840"/>
    </source>
</evidence>
<evidence type="ECO:0000259" key="14">
    <source>
        <dbReference type="PROSITE" id="PS51192"/>
    </source>
</evidence>
<keyword evidence="2" id="KW-0479">Metal-binding</keyword>
<evidence type="ECO:0000256" key="3">
    <source>
        <dbReference type="ARBA" id="ARBA00022741"/>
    </source>
</evidence>
<dbReference type="PROSITE" id="PS51194">
    <property type="entry name" value="HELICASE_CTER"/>
    <property type="match status" value="1"/>
</dbReference>
<dbReference type="InterPro" id="IPR036388">
    <property type="entry name" value="WH-like_DNA-bd_sf"/>
</dbReference>
<feature type="domain" description="Helicase C-terminal" evidence="15">
    <location>
        <begin position="222"/>
        <end position="379"/>
    </location>
</feature>
<dbReference type="InterPro" id="IPR004589">
    <property type="entry name" value="DNA_helicase_ATP-dep_RecQ"/>
</dbReference>
<dbReference type="Pfam" id="PF00271">
    <property type="entry name" value="Helicase_C"/>
    <property type="match status" value="1"/>
</dbReference>
<keyword evidence="17" id="KW-1185">Reference proteome</keyword>
<comment type="catalytic activity">
    <reaction evidence="9">
        <text>Couples ATP hydrolysis with the unwinding of duplex DNA by translocating in the 3'-5' direction.</text>
        <dbReference type="EC" id="5.6.2.4"/>
    </reaction>
</comment>
<feature type="domain" description="Helicase ATP-binding" evidence="14">
    <location>
        <begin position="29"/>
        <end position="198"/>
    </location>
</feature>
<evidence type="ECO:0000256" key="8">
    <source>
        <dbReference type="ARBA" id="ARBA00023235"/>
    </source>
</evidence>
<dbReference type="Pfam" id="PF00270">
    <property type="entry name" value="DEAD"/>
    <property type="match status" value="1"/>
</dbReference>
<evidence type="ECO:0000256" key="11">
    <source>
        <dbReference type="ARBA" id="ARBA00044535"/>
    </source>
</evidence>
<evidence type="ECO:0000256" key="2">
    <source>
        <dbReference type="ARBA" id="ARBA00022723"/>
    </source>
</evidence>
<evidence type="ECO:0000256" key="12">
    <source>
        <dbReference type="ARBA" id="ARBA00044550"/>
    </source>
</evidence>
<dbReference type="PANTHER" id="PTHR13710:SF105">
    <property type="entry name" value="ATP-DEPENDENT DNA HELICASE Q1"/>
    <property type="match status" value="1"/>
</dbReference>
<sequence length="545" mass="60113">MTTARERLQQAAADRFDFAELHPDQLDGMEHLVEGRDVLAVLPTGAGKSAIYQVPAVLLEGPTVVVSPLIALQHDQQLGLAERDVPEAVTVNSAQPAARTRHAWEALATGEAEYLFLAPEQLSKDEVVERLVEAGIGLFVVDEAHCVSEWGHDFRPDYLRIGAAIERLGHPPVVALTATAAPPVRADIIERLGLREPREIVRSFDRPELHLTVRVYADDDLRHRELVERVRELPRPGMVYVATRKEAERYTEALEAAAPDVRAAHYHAGLNRKRREEVHDGFLAGDLDVVVATSAFGMGIDKPDVRFVLHAASPGSLDAYYQQIGRAGRDGGAATVELHHHHDDLRLQRFLVARRPKPEALRAVLTALEEGPATGKELGERSELSPQRRTTAVNLLEQVGAVQVEEGRISRADLSAQEAVDAAVEAAERHRRLVRSRIDLVREYAETAGCRRRYLLGYFGEELGGPCGHCDTCEAGSAEEHVPEDLGDERDGLTPSTPVRHTEWGDGVVLATEADRLTVLFDERGYTTLSRQAVEQNDLLDVREA</sequence>
<keyword evidence="8" id="KW-0413">Isomerase</keyword>
<evidence type="ECO:0000256" key="4">
    <source>
        <dbReference type="ARBA" id="ARBA00022801"/>
    </source>
</evidence>
<comment type="similarity">
    <text evidence="1">Belongs to the helicase family. RecQ subfamily.</text>
</comment>
<keyword evidence="5 16" id="KW-0347">Helicase</keyword>
<evidence type="ECO:0000256" key="13">
    <source>
        <dbReference type="SAM" id="MobiDB-lite"/>
    </source>
</evidence>
<dbReference type="PANTHER" id="PTHR13710">
    <property type="entry name" value="DNA HELICASE RECQ FAMILY MEMBER"/>
    <property type="match status" value="1"/>
</dbReference>
<evidence type="ECO:0000256" key="7">
    <source>
        <dbReference type="ARBA" id="ARBA00023125"/>
    </source>
</evidence>
<dbReference type="PROSITE" id="PS00690">
    <property type="entry name" value="DEAH_ATP_HELICASE"/>
    <property type="match status" value="1"/>
</dbReference>
<evidence type="ECO:0000313" key="17">
    <source>
        <dbReference type="Proteomes" id="UP001500325"/>
    </source>
</evidence>
<dbReference type="Proteomes" id="UP001500325">
    <property type="component" value="Unassembled WGS sequence"/>
</dbReference>
<protein>
    <recommendedName>
        <fullName evidence="11">ATP-dependent DNA helicase RecQ</fullName>
        <ecNumber evidence="10">5.6.2.4</ecNumber>
    </recommendedName>
    <alternativeName>
        <fullName evidence="12">DNA 3'-5' helicase RecQ</fullName>
    </alternativeName>
</protein>
<dbReference type="NCBIfam" id="TIGR00614">
    <property type="entry name" value="recQ_fam"/>
    <property type="match status" value="1"/>
</dbReference>
<dbReference type="GO" id="GO:0004386">
    <property type="term" value="F:helicase activity"/>
    <property type="evidence" value="ECO:0007669"/>
    <property type="project" value="UniProtKB-KW"/>
</dbReference>
<dbReference type="InterPro" id="IPR011545">
    <property type="entry name" value="DEAD/DEAH_box_helicase_dom"/>
</dbReference>
<feature type="compositionally biased region" description="Basic and acidic residues" evidence="13">
    <location>
        <begin position="481"/>
        <end position="492"/>
    </location>
</feature>
<dbReference type="SUPFAM" id="SSF52540">
    <property type="entry name" value="P-loop containing nucleoside triphosphate hydrolases"/>
    <property type="match status" value="1"/>
</dbReference>
<gene>
    <name evidence="16" type="ORF">GCM10023215_50380</name>
</gene>
<evidence type="ECO:0000256" key="5">
    <source>
        <dbReference type="ARBA" id="ARBA00022806"/>
    </source>
</evidence>
<dbReference type="SMART" id="SM00487">
    <property type="entry name" value="DEXDc"/>
    <property type="match status" value="1"/>
</dbReference>
<evidence type="ECO:0000256" key="9">
    <source>
        <dbReference type="ARBA" id="ARBA00034617"/>
    </source>
</evidence>
<evidence type="ECO:0000259" key="15">
    <source>
        <dbReference type="PROSITE" id="PS51194"/>
    </source>
</evidence>
<dbReference type="PROSITE" id="PS51192">
    <property type="entry name" value="HELICASE_ATP_BIND_1"/>
    <property type="match status" value="1"/>
</dbReference>
<organism evidence="16 17">
    <name type="scientific">Pseudonocardia yuanmonensis</name>
    <dbReference type="NCBI Taxonomy" id="1095914"/>
    <lineage>
        <taxon>Bacteria</taxon>
        <taxon>Bacillati</taxon>
        <taxon>Actinomycetota</taxon>
        <taxon>Actinomycetes</taxon>
        <taxon>Pseudonocardiales</taxon>
        <taxon>Pseudonocardiaceae</taxon>
        <taxon>Pseudonocardia</taxon>
    </lineage>
</organism>
<keyword evidence="4" id="KW-0378">Hydrolase</keyword>
<proteinExistence type="inferred from homology"/>